<organism evidence="8 9">
    <name type="scientific">Sodalis ligni</name>
    <dbReference type="NCBI Taxonomy" id="2697027"/>
    <lineage>
        <taxon>Bacteria</taxon>
        <taxon>Pseudomonadati</taxon>
        <taxon>Pseudomonadota</taxon>
        <taxon>Gammaproteobacteria</taxon>
        <taxon>Enterobacterales</taxon>
        <taxon>Bruguierivoracaceae</taxon>
        <taxon>Sodalis</taxon>
    </lineage>
</organism>
<dbReference type="Gene3D" id="1.20.1250.20">
    <property type="entry name" value="MFS general substrate transporter like domains"/>
    <property type="match status" value="1"/>
</dbReference>
<feature type="transmembrane region" description="Helical" evidence="6">
    <location>
        <begin position="95"/>
        <end position="118"/>
    </location>
</feature>
<feature type="transmembrane region" description="Helical" evidence="6">
    <location>
        <begin position="314"/>
        <end position="337"/>
    </location>
</feature>
<keyword evidence="3 6" id="KW-0812">Transmembrane</keyword>
<dbReference type="AlphaFoldDB" id="A0A4R1NE20"/>
<dbReference type="Proteomes" id="UP000294555">
    <property type="component" value="Unassembled WGS sequence"/>
</dbReference>
<keyword evidence="9" id="KW-1185">Reference proteome</keyword>
<feature type="transmembrane region" description="Helical" evidence="6">
    <location>
        <begin position="25"/>
        <end position="48"/>
    </location>
</feature>
<comment type="subcellular location">
    <subcellularLocation>
        <location evidence="1">Cell membrane</location>
        <topology evidence="1">Multi-pass membrane protein</topology>
    </subcellularLocation>
</comment>
<dbReference type="InterPro" id="IPR020846">
    <property type="entry name" value="MFS_dom"/>
</dbReference>
<feature type="transmembrane region" description="Helical" evidence="6">
    <location>
        <begin position="290"/>
        <end position="308"/>
    </location>
</feature>
<feature type="transmembrane region" description="Helical" evidence="6">
    <location>
        <begin position="349"/>
        <end position="374"/>
    </location>
</feature>
<keyword evidence="4 6" id="KW-1133">Transmembrane helix</keyword>
<evidence type="ECO:0000313" key="8">
    <source>
        <dbReference type="EMBL" id="TCL05845.1"/>
    </source>
</evidence>
<evidence type="ECO:0000256" key="5">
    <source>
        <dbReference type="ARBA" id="ARBA00023136"/>
    </source>
</evidence>
<dbReference type="Pfam" id="PF07690">
    <property type="entry name" value="MFS_1"/>
    <property type="match status" value="1"/>
</dbReference>
<feature type="transmembrane region" description="Helical" evidence="6">
    <location>
        <begin position="224"/>
        <end position="247"/>
    </location>
</feature>
<dbReference type="PANTHER" id="PTHR43124">
    <property type="entry name" value="PURINE EFFLUX PUMP PBUE"/>
    <property type="match status" value="1"/>
</dbReference>
<evidence type="ECO:0000256" key="6">
    <source>
        <dbReference type="SAM" id="Phobius"/>
    </source>
</evidence>
<dbReference type="InterPro" id="IPR011701">
    <property type="entry name" value="MFS"/>
</dbReference>
<gene>
    <name evidence="8" type="ORF">EZJ58_4067</name>
</gene>
<dbReference type="PROSITE" id="PS50850">
    <property type="entry name" value="MFS"/>
    <property type="match status" value="1"/>
</dbReference>
<evidence type="ECO:0000256" key="2">
    <source>
        <dbReference type="ARBA" id="ARBA00022475"/>
    </source>
</evidence>
<accession>A0A4R1NE20</accession>
<dbReference type="GO" id="GO:0005886">
    <property type="term" value="C:plasma membrane"/>
    <property type="evidence" value="ECO:0007669"/>
    <property type="project" value="UniProtKB-SubCell"/>
</dbReference>
<evidence type="ECO:0000256" key="1">
    <source>
        <dbReference type="ARBA" id="ARBA00004651"/>
    </source>
</evidence>
<name>A0A4R1NE20_9GAMM</name>
<proteinExistence type="predicted"/>
<dbReference type="InterPro" id="IPR050189">
    <property type="entry name" value="MFS_Efflux_Transporters"/>
</dbReference>
<feature type="transmembrane region" description="Helical" evidence="6">
    <location>
        <begin position="259"/>
        <end position="278"/>
    </location>
</feature>
<evidence type="ECO:0000259" key="7">
    <source>
        <dbReference type="PROSITE" id="PS50850"/>
    </source>
</evidence>
<feature type="transmembrane region" description="Helical" evidence="6">
    <location>
        <begin position="183"/>
        <end position="203"/>
    </location>
</feature>
<evidence type="ECO:0000256" key="4">
    <source>
        <dbReference type="ARBA" id="ARBA00022989"/>
    </source>
</evidence>
<comment type="caution">
    <text evidence="8">The sequence shown here is derived from an EMBL/GenBank/DDBJ whole genome shotgun (WGS) entry which is preliminary data.</text>
</comment>
<dbReference type="EMBL" id="SJOI01000001">
    <property type="protein sequence ID" value="TCL05845.1"/>
    <property type="molecule type" value="Genomic_DNA"/>
</dbReference>
<protein>
    <submittedName>
        <fullName evidence="8">DHA1 family purine ribonucleoside efflux pump-like MFS transporter</fullName>
    </submittedName>
</protein>
<dbReference type="InterPro" id="IPR036259">
    <property type="entry name" value="MFS_trans_sf"/>
</dbReference>
<dbReference type="PANTHER" id="PTHR43124:SF5">
    <property type="entry name" value="PURINE RIBONUCLEOSIDE EFFLUX PUMP NEPI"/>
    <property type="match status" value="1"/>
</dbReference>
<evidence type="ECO:0000256" key="3">
    <source>
        <dbReference type="ARBA" id="ARBA00022692"/>
    </source>
</evidence>
<dbReference type="GO" id="GO:0022857">
    <property type="term" value="F:transmembrane transporter activity"/>
    <property type="evidence" value="ECO:0007669"/>
    <property type="project" value="InterPro"/>
</dbReference>
<feature type="domain" description="Major facilitator superfamily (MFS) profile" evidence="7">
    <location>
        <begin position="29"/>
        <end position="385"/>
    </location>
</feature>
<dbReference type="RefSeq" id="WP_207917914.1">
    <property type="nucleotide sequence ID" value="NZ_SJOI01000001.1"/>
</dbReference>
<feature type="transmembrane region" description="Helical" evidence="6">
    <location>
        <begin position="68"/>
        <end position="88"/>
    </location>
</feature>
<dbReference type="CDD" id="cd17324">
    <property type="entry name" value="MFS_NepI_like"/>
    <property type="match status" value="1"/>
</dbReference>
<feature type="transmembrane region" description="Helical" evidence="6">
    <location>
        <begin position="149"/>
        <end position="171"/>
    </location>
</feature>
<evidence type="ECO:0000313" key="9">
    <source>
        <dbReference type="Proteomes" id="UP000294555"/>
    </source>
</evidence>
<reference evidence="8 9" key="1">
    <citation type="submission" date="2019-02" db="EMBL/GenBank/DDBJ databases">
        <title>Investigation of anaerobic lignin degradation for improved lignocellulosic biofuels.</title>
        <authorList>
            <person name="Deangelis K."/>
        </authorList>
    </citation>
    <scope>NUCLEOTIDE SEQUENCE [LARGE SCALE GENOMIC DNA]</scope>
    <source>
        <strain evidence="8 9">159R</strain>
    </source>
</reference>
<keyword evidence="5 6" id="KW-0472">Membrane</keyword>
<keyword evidence="2" id="KW-1003">Cell membrane</keyword>
<sequence>MTEKSCIGDDALACPASRADDERSAAWYAVLSLSVGVFALVTAEFLPASLLTPIAGDLGISDGAAGQAVTATALVAAVAGPAVVLGTGRIDRRNVVWGLTLMLVLSNLLAASASTIWALIAARVVLGIALGGVWSLAAALVLRLVPARLLARAMMIIFTGVSAATVCAPALGSYLGALWGWRATFLAAAGIGVLALLLQLLSLPRLQPEAGAGFGTFGVLLRRPGIRIGLITVMFVISGHFAGFTYIRPFLEQVPHLDVRMISLVLLAFGIGGFFGNIAGGMLAGRSARLAVALGSLLLSAMAFSLLADGASIYIAFIATAGWGFAFGAFPVSIQTWNTLTAPDHAETAGALLLTTFQIAIALGAVAGGCWWIPSARREPLPIAH</sequence>
<feature type="transmembrane region" description="Helical" evidence="6">
    <location>
        <begin position="124"/>
        <end position="142"/>
    </location>
</feature>
<dbReference type="SUPFAM" id="SSF103473">
    <property type="entry name" value="MFS general substrate transporter"/>
    <property type="match status" value="1"/>
</dbReference>